<gene>
    <name evidence="1" type="ORF">EOD39_15030</name>
</gene>
<evidence type="ECO:0000313" key="1">
    <source>
        <dbReference type="EMBL" id="RXM33448.1"/>
    </source>
</evidence>
<reference evidence="1 2" key="1">
    <citation type="submission" date="2019-01" db="EMBL/GenBank/DDBJ databases">
        <title>Draft Genome and Complete Hox-Cluster Characterization of the Sterlet Sturgeon (Acipenser ruthenus).</title>
        <authorList>
            <person name="Wei Q."/>
        </authorList>
    </citation>
    <scope>NUCLEOTIDE SEQUENCE [LARGE SCALE GENOMIC DNA]</scope>
    <source>
        <strain evidence="1">WHYD16114868_AA</strain>
        <tissue evidence="1">Blood</tissue>
    </source>
</reference>
<proteinExistence type="predicted"/>
<name>A0A444UEC0_ACIRT</name>
<protein>
    <submittedName>
        <fullName evidence="1">Uncharacterized protein</fullName>
    </submittedName>
</protein>
<keyword evidence="2" id="KW-1185">Reference proteome</keyword>
<dbReference type="EMBL" id="SCEB01214748">
    <property type="protein sequence ID" value="RXM33448.1"/>
    <property type="molecule type" value="Genomic_DNA"/>
</dbReference>
<dbReference type="Proteomes" id="UP000289886">
    <property type="component" value="Unassembled WGS sequence"/>
</dbReference>
<sequence>MNMFLLRNLKRYWHVLSAELQVPVTLCHCALVLHSNAVTEARKAPQRSQGQVSSFALTLWKTDLSN</sequence>
<dbReference type="AlphaFoldDB" id="A0A444UEC0"/>
<accession>A0A444UEC0</accession>
<evidence type="ECO:0000313" key="2">
    <source>
        <dbReference type="Proteomes" id="UP000289886"/>
    </source>
</evidence>
<organism evidence="1 2">
    <name type="scientific">Acipenser ruthenus</name>
    <name type="common">Sterlet sturgeon</name>
    <dbReference type="NCBI Taxonomy" id="7906"/>
    <lineage>
        <taxon>Eukaryota</taxon>
        <taxon>Metazoa</taxon>
        <taxon>Chordata</taxon>
        <taxon>Craniata</taxon>
        <taxon>Vertebrata</taxon>
        <taxon>Euteleostomi</taxon>
        <taxon>Actinopterygii</taxon>
        <taxon>Chondrostei</taxon>
        <taxon>Acipenseriformes</taxon>
        <taxon>Acipenseridae</taxon>
        <taxon>Acipenser</taxon>
    </lineage>
</organism>
<comment type="caution">
    <text evidence="1">The sequence shown here is derived from an EMBL/GenBank/DDBJ whole genome shotgun (WGS) entry which is preliminary data.</text>
</comment>